<sequence>LPLQASTFTCSSTFPKSIYSGFLCSPFRFPLKDSKRLIQWLKAVQRDNWTPTKYSFLCSEHFTKDSFFKRLEDHHRLLKPTAVPTIFQLVEKKHGKLDYVRSRRKIARQVLVKDGEAPQEGGGEVAHRSPSSGQDFMVMQGTKEMEEATLKEEIGSMPKEEQALHSQLDGPRRRTLGDHLGTKAGLQVKPERSPGKDLGWSCSFHFFFFFLPNIGNDSQQKPSLQLGSNETAN</sequence>
<dbReference type="GO" id="GO:0008270">
    <property type="term" value="F:zinc ion binding"/>
    <property type="evidence" value="ECO:0007669"/>
    <property type="project" value="UniProtKB-KW"/>
</dbReference>
<proteinExistence type="predicted"/>
<accession>A0A8D2QCM2</accession>
<dbReference type="SMART" id="SM00692">
    <property type="entry name" value="DM3"/>
    <property type="match status" value="1"/>
</dbReference>
<evidence type="ECO:0000313" key="8">
    <source>
        <dbReference type="Ensembl" id="ENSZALP00000006883.1"/>
    </source>
</evidence>
<keyword evidence="1" id="KW-0479">Metal-binding</keyword>
<dbReference type="PROSITE" id="PS50950">
    <property type="entry name" value="ZF_THAP"/>
    <property type="match status" value="1"/>
</dbReference>
<dbReference type="SMART" id="SM00980">
    <property type="entry name" value="THAP"/>
    <property type="match status" value="1"/>
</dbReference>
<dbReference type="PANTHER" id="PTHR46927:SF3">
    <property type="entry name" value="THAP-TYPE DOMAIN-CONTAINING PROTEIN"/>
    <property type="match status" value="1"/>
</dbReference>
<dbReference type="Proteomes" id="UP000694413">
    <property type="component" value="Unassembled WGS sequence"/>
</dbReference>
<keyword evidence="2 5" id="KW-0863">Zinc-finger</keyword>
<keyword evidence="4 5" id="KW-0238">DNA-binding</keyword>
<feature type="domain" description="THAP-type" evidence="7">
    <location>
        <begin position="1"/>
        <end position="87"/>
    </location>
</feature>
<feature type="compositionally biased region" description="Basic and acidic residues" evidence="6">
    <location>
        <begin position="170"/>
        <end position="181"/>
    </location>
</feature>
<reference evidence="8" key="1">
    <citation type="submission" date="2025-08" db="UniProtKB">
        <authorList>
            <consortium name="Ensembl"/>
        </authorList>
    </citation>
    <scope>IDENTIFICATION</scope>
</reference>
<feature type="region of interest" description="Disordered" evidence="6">
    <location>
        <begin position="115"/>
        <end position="135"/>
    </location>
</feature>
<organism evidence="8 9">
    <name type="scientific">Zonotrichia albicollis</name>
    <name type="common">White-throated sparrow</name>
    <name type="synonym">Fringilla albicollis</name>
    <dbReference type="NCBI Taxonomy" id="44394"/>
    <lineage>
        <taxon>Eukaryota</taxon>
        <taxon>Metazoa</taxon>
        <taxon>Chordata</taxon>
        <taxon>Craniata</taxon>
        <taxon>Vertebrata</taxon>
        <taxon>Euteleostomi</taxon>
        <taxon>Archelosauria</taxon>
        <taxon>Archosauria</taxon>
        <taxon>Dinosauria</taxon>
        <taxon>Saurischia</taxon>
        <taxon>Theropoda</taxon>
        <taxon>Coelurosauria</taxon>
        <taxon>Aves</taxon>
        <taxon>Neognathae</taxon>
        <taxon>Neoaves</taxon>
        <taxon>Telluraves</taxon>
        <taxon>Australaves</taxon>
        <taxon>Passeriformes</taxon>
        <taxon>Passerellidae</taxon>
        <taxon>Zonotrichia</taxon>
    </lineage>
</organism>
<feature type="region of interest" description="Disordered" evidence="6">
    <location>
        <begin position="159"/>
        <end position="194"/>
    </location>
</feature>
<evidence type="ECO:0000256" key="6">
    <source>
        <dbReference type="SAM" id="MobiDB-lite"/>
    </source>
</evidence>
<protein>
    <recommendedName>
        <fullName evidence="7">THAP-type domain-containing protein</fullName>
    </recommendedName>
</protein>
<evidence type="ECO:0000256" key="5">
    <source>
        <dbReference type="PROSITE-ProRule" id="PRU00309"/>
    </source>
</evidence>
<dbReference type="Ensembl" id="ENSZALT00000009944.1">
    <property type="protein sequence ID" value="ENSZALP00000006883.1"/>
    <property type="gene ID" value="ENSZALG00000006180.1"/>
</dbReference>
<evidence type="ECO:0000256" key="3">
    <source>
        <dbReference type="ARBA" id="ARBA00022833"/>
    </source>
</evidence>
<evidence type="ECO:0000313" key="9">
    <source>
        <dbReference type="Proteomes" id="UP000694413"/>
    </source>
</evidence>
<evidence type="ECO:0000259" key="7">
    <source>
        <dbReference type="PROSITE" id="PS50950"/>
    </source>
</evidence>
<dbReference type="SUPFAM" id="SSF57716">
    <property type="entry name" value="Glucocorticoid receptor-like (DNA-binding domain)"/>
    <property type="match status" value="1"/>
</dbReference>
<dbReference type="InterPro" id="IPR006612">
    <property type="entry name" value="THAP_Znf"/>
</dbReference>
<keyword evidence="9" id="KW-1185">Reference proteome</keyword>
<keyword evidence="3" id="KW-0862">Zinc</keyword>
<evidence type="ECO:0000256" key="4">
    <source>
        <dbReference type="ARBA" id="ARBA00023125"/>
    </source>
</evidence>
<dbReference type="AlphaFoldDB" id="A0A8D2QCM2"/>
<dbReference type="GO" id="GO:0003677">
    <property type="term" value="F:DNA binding"/>
    <property type="evidence" value="ECO:0007669"/>
    <property type="project" value="UniProtKB-UniRule"/>
</dbReference>
<reference evidence="8" key="2">
    <citation type="submission" date="2025-09" db="UniProtKB">
        <authorList>
            <consortium name="Ensembl"/>
        </authorList>
    </citation>
    <scope>IDENTIFICATION</scope>
</reference>
<evidence type="ECO:0000256" key="2">
    <source>
        <dbReference type="ARBA" id="ARBA00022771"/>
    </source>
</evidence>
<evidence type="ECO:0000256" key="1">
    <source>
        <dbReference type="ARBA" id="ARBA00022723"/>
    </source>
</evidence>
<dbReference type="InterPro" id="IPR052224">
    <property type="entry name" value="THAP_domain_protein"/>
</dbReference>
<dbReference type="Pfam" id="PF05485">
    <property type="entry name" value="THAP"/>
    <property type="match status" value="1"/>
</dbReference>
<name>A0A8D2QCM2_ZONAL</name>
<dbReference type="PANTHER" id="PTHR46927">
    <property type="entry name" value="AGAP005574-PA"/>
    <property type="match status" value="1"/>
</dbReference>